<dbReference type="Proteomes" id="UP000534677">
    <property type="component" value="Unassembled WGS sequence"/>
</dbReference>
<dbReference type="Proteomes" id="UP000520513">
    <property type="component" value="Unassembled WGS sequence"/>
</dbReference>
<evidence type="ECO:0000313" key="1">
    <source>
        <dbReference type="EMBL" id="MBC2382604.1"/>
    </source>
</evidence>
<dbReference type="EMBL" id="JAAXCZ010000008">
    <property type="protein sequence ID" value="MBC2382604.1"/>
    <property type="molecule type" value="Genomic_DNA"/>
</dbReference>
<reference evidence="3 4" key="1">
    <citation type="submission" date="2020-04" db="EMBL/GenBank/DDBJ databases">
        <title>Pseudomonas crami sp. nov., a novel proteolytic bacterial species isolated from cream.</title>
        <authorList>
            <person name="Hofmann K."/>
            <person name="Woller A."/>
            <person name="Huptas C."/>
            <person name="Wenning M."/>
            <person name="Scherer S."/>
            <person name="Doll E.V."/>
        </authorList>
    </citation>
    <scope>NUCLEOTIDE SEQUENCE [LARGE SCALE GENOMIC DNA]</scope>
    <source>
        <strain evidence="1 4">WS 5096</strain>
        <strain evidence="2 3">WS 5106</strain>
    </source>
</reference>
<comment type="caution">
    <text evidence="2">The sequence shown here is derived from an EMBL/GenBank/DDBJ whole genome shotgun (WGS) entry which is preliminary data.</text>
</comment>
<sequence length="252" mass="28499">MKSCSYCASFEKLTKEHIWPKSLIKRNPDFLTYNKITNSFYKGEAVIKDVCAKCNNDTLSKLDDYLAALYDSHLANTISAGSEAKIAYDYNMLLRVLLKISFNSARSSGSEKSVKSHQKFITYIAKGTHRSDVILRLLIVTDSIEFGLDGEIRKTVKPEVLRCADIGYDGVLASRFMIRLIAINSFWFYLIIPHKKEKSHKLKEFMEGFSAWTLQPGVLITPDSSRLNIPVNKTTWFDPRLLGSLLSANPGN</sequence>
<accession>A0A7X1E204</accession>
<gene>
    <name evidence="1" type="ORF">HF209_16805</name>
    <name evidence="2" type="ORF">HF257_22805</name>
</gene>
<evidence type="ECO:0000313" key="3">
    <source>
        <dbReference type="Proteomes" id="UP000520513"/>
    </source>
</evidence>
<proteinExistence type="predicted"/>
<name>A0A7X1E204_9PSED</name>
<evidence type="ECO:0000313" key="2">
    <source>
        <dbReference type="EMBL" id="MBC2408850.1"/>
    </source>
</evidence>
<evidence type="ECO:0000313" key="4">
    <source>
        <dbReference type="Proteomes" id="UP000534677"/>
    </source>
</evidence>
<dbReference type="EMBL" id="JAAXCY010000009">
    <property type="protein sequence ID" value="MBC2408850.1"/>
    <property type="molecule type" value="Genomic_DNA"/>
</dbReference>
<dbReference type="AlphaFoldDB" id="A0A7X1E204"/>
<keyword evidence="4" id="KW-1185">Reference proteome</keyword>
<protein>
    <recommendedName>
        <fullName evidence="5">HNH endonuclease</fullName>
    </recommendedName>
</protein>
<evidence type="ECO:0008006" key="5">
    <source>
        <dbReference type="Google" id="ProtNLM"/>
    </source>
</evidence>
<dbReference type="RefSeq" id="WP_185708510.1">
    <property type="nucleotide sequence ID" value="NZ_JAAXCY010000009.1"/>
</dbReference>
<organism evidence="2 3">
    <name type="scientific">Pseudomonas cremoris</name>
    <dbReference type="NCBI Taxonomy" id="2724178"/>
    <lineage>
        <taxon>Bacteria</taxon>
        <taxon>Pseudomonadati</taxon>
        <taxon>Pseudomonadota</taxon>
        <taxon>Gammaproteobacteria</taxon>
        <taxon>Pseudomonadales</taxon>
        <taxon>Pseudomonadaceae</taxon>
        <taxon>Pseudomonas</taxon>
    </lineage>
</organism>